<keyword evidence="5" id="KW-1185">Reference proteome</keyword>
<feature type="coiled-coil region" evidence="1">
    <location>
        <begin position="593"/>
        <end position="620"/>
    </location>
</feature>
<keyword evidence="1" id="KW-0175">Coiled coil</keyword>
<feature type="compositionally biased region" description="Basic residues" evidence="2">
    <location>
        <begin position="138"/>
        <end position="151"/>
    </location>
</feature>
<feature type="region of interest" description="Disordered" evidence="2">
    <location>
        <begin position="222"/>
        <end position="263"/>
    </location>
</feature>
<protein>
    <recommendedName>
        <fullName evidence="3">DUF4378 domain-containing protein</fullName>
    </recommendedName>
</protein>
<evidence type="ECO:0000256" key="2">
    <source>
        <dbReference type="SAM" id="MobiDB-lite"/>
    </source>
</evidence>
<reference evidence="4 5" key="1">
    <citation type="submission" date="2016-11" db="EMBL/GenBank/DDBJ databases">
        <title>The macronuclear genome of Stentor coeruleus: a giant cell with tiny introns.</title>
        <authorList>
            <person name="Slabodnick M."/>
            <person name="Ruby J.G."/>
            <person name="Reiff S.B."/>
            <person name="Swart E.C."/>
            <person name="Gosai S."/>
            <person name="Prabakaran S."/>
            <person name="Witkowska E."/>
            <person name="Larue G.E."/>
            <person name="Fisher S."/>
            <person name="Freeman R.M."/>
            <person name="Gunawardena J."/>
            <person name="Chu W."/>
            <person name="Stover N.A."/>
            <person name="Gregory B.D."/>
            <person name="Nowacki M."/>
            <person name="Derisi J."/>
            <person name="Roy S.W."/>
            <person name="Marshall W.F."/>
            <person name="Sood P."/>
        </authorList>
    </citation>
    <scope>NUCLEOTIDE SEQUENCE [LARGE SCALE GENOMIC DNA]</scope>
    <source>
        <strain evidence="4">WM001</strain>
    </source>
</reference>
<dbReference type="AlphaFoldDB" id="A0A1R2D1V1"/>
<feature type="compositionally biased region" description="Basic and acidic residues" evidence="2">
    <location>
        <begin position="226"/>
        <end position="243"/>
    </location>
</feature>
<proteinExistence type="predicted"/>
<dbReference type="Proteomes" id="UP000187209">
    <property type="component" value="Unassembled WGS sequence"/>
</dbReference>
<dbReference type="InterPro" id="IPR025486">
    <property type="entry name" value="DUF4378"/>
</dbReference>
<comment type="caution">
    <text evidence="4">The sequence shown here is derived from an EMBL/GenBank/DDBJ whole genome shotgun (WGS) entry which is preliminary data.</text>
</comment>
<dbReference type="OrthoDB" id="306254at2759"/>
<gene>
    <name evidence="4" type="ORF">SteCoe_1462</name>
</gene>
<feature type="region of interest" description="Disordered" evidence="2">
    <location>
        <begin position="137"/>
        <end position="156"/>
    </location>
</feature>
<dbReference type="Pfam" id="PF14309">
    <property type="entry name" value="DUF4378"/>
    <property type="match status" value="1"/>
</dbReference>
<feature type="domain" description="DUF4378" evidence="3">
    <location>
        <begin position="945"/>
        <end position="1087"/>
    </location>
</feature>
<organism evidence="4 5">
    <name type="scientific">Stentor coeruleus</name>
    <dbReference type="NCBI Taxonomy" id="5963"/>
    <lineage>
        <taxon>Eukaryota</taxon>
        <taxon>Sar</taxon>
        <taxon>Alveolata</taxon>
        <taxon>Ciliophora</taxon>
        <taxon>Postciliodesmatophora</taxon>
        <taxon>Heterotrichea</taxon>
        <taxon>Heterotrichida</taxon>
        <taxon>Stentoridae</taxon>
        <taxon>Stentor</taxon>
    </lineage>
</organism>
<evidence type="ECO:0000259" key="3">
    <source>
        <dbReference type="Pfam" id="PF14309"/>
    </source>
</evidence>
<accession>A0A1R2D1V1</accession>
<evidence type="ECO:0000313" key="5">
    <source>
        <dbReference type="Proteomes" id="UP000187209"/>
    </source>
</evidence>
<evidence type="ECO:0000313" key="4">
    <source>
        <dbReference type="EMBL" id="OMJ95247.1"/>
    </source>
</evidence>
<name>A0A1R2D1V1_9CILI</name>
<sequence length="1096" mass="127808">MLNEAKSLEKISKLSKFSIAVSNLSVPDISEAYNAVTLNRPPSVPVLGRRLSSESILTVNEDYTPHLPYPIELCKKKSRRKSIQTSLECKSSRILKPKIKIANEKILGKALKSKSPSLVKIKSCLIKQRKNNEVNNMQKHKKSVVKVKHPPQVHTPEKKKSIKLLVYKSLKKHKKNKISSEYTEKHSKEQKELIKKNIEEFNRLARKGNLIKFKQKQFKPKLPWGADEKRIQKSSERKKDCNIGEKQASTPPRRLKKKHEHKPSYDDLIFRQKCPHISNPEIKSYLKKQKNFRKKSQEREEDLKIEKENRRISQLKYLDIISRKIIEKKPKKKKTTKKILHRCPESKWMYNADIEKSSNSENHKDQNMSNDSIKNLNVDGRKYKVFGNFEKYELFNSKINSNNIINDIDNKKSQSEINLPKPNENSHVLQEIKHGEILKKNKEKLENIKNKTHNLNKSNDINKINIKEQAAIKIQTWFRNCLTRQGLKAQLNSISIKNKKLEDLNSWMYKKKYPKSSESFIEEDEEVKKIIDVLKIKEEQKDKKKIVKSANIEKPIIVSKKPNLNLDDSICEDESKSDFVILSPIFDGKNLNLSEISQRLELEQKNLKTLEQETKEIEKLTTPESLKGSKKEHLETLRNRDLEEIKKIALVSGSESDIIRIFQEIINRRSENINHIFDENIKVVQEALAMSVSNEERTSSYQSDLRQTLIQFAHDKTSDELDLILKQMIGTQQIKEIEEQIITEFQTSEVFEEHFTEEKIHDYINFPLKPQANTLPQGSEECEKPIIIQNSLILEDSLNIEGSHFASKIKTPSSKIFWINEVAISDAIDLNEILINTSLNQLELLIFEEIYLSYWIINCESLTILSEELIITILMNEISLINEDLRLAISDDNLNYYIKSIFSDCGGKILHEIHQEFMDDPIELLSMMQESEIGSGFFPNLQEPIVDPKYYLNVSESEPFTVKNHKRLIFDCINQCLYKIVPRKALPWSVEIPKKERYYNIEQVEIKIHKELYSWNDAKTGKVVSIDTFGTSGFTEEVVNQLREDRLAKILSREAYENDCVWIQYEFEETQLKLDIADMILEFMVEEIIDVTGFDI</sequence>
<dbReference type="EMBL" id="MPUH01000015">
    <property type="protein sequence ID" value="OMJ95247.1"/>
    <property type="molecule type" value="Genomic_DNA"/>
</dbReference>
<dbReference type="PROSITE" id="PS50096">
    <property type="entry name" value="IQ"/>
    <property type="match status" value="1"/>
</dbReference>
<evidence type="ECO:0000256" key="1">
    <source>
        <dbReference type="SAM" id="Coils"/>
    </source>
</evidence>